<comment type="caution">
    <text evidence="2">The sequence shown here is derived from an EMBL/GenBank/DDBJ whole genome shotgun (WGS) entry which is preliminary data.</text>
</comment>
<feature type="region of interest" description="Disordered" evidence="1">
    <location>
        <begin position="55"/>
        <end position="95"/>
    </location>
</feature>
<name>A0AA88T4U1_TACVA</name>
<dbReference type="EMBL" id="JAVHJS010000004">
    <property type="protein sequence ID" value="KAK2861017.1"/>
    <property type="molecule type" value="Genomic_DNA"/>
</dbReference>
<gene>
    <name evidence="2" type="ORF">Q7C36_005183</name>
</gene>
<sequence>MFIGESTQDSITPTSSAVYVKEEQAVTLSCFYQYTVSINNLQRLRRHMIQPLPHSSSLKFSQSATTPDSWLTSRHSRENLSQPCGTCKVSPQPPA</sequence>
<evidence type="ECO:0000313" key="3">
    <source>
        <dbReference type="Proteomes" id="UP001187315"/>
    </source>
</evidence>
<organism evidence="2 3">
    <name type="scientific">Tachysurus vachellii</name>
    <name type="common">Darkbarbel catfish</name>
    <name type="synonym">Pelteobagrus vachellii</name>
    <dbReference type="NCBI Taxonomy" id="175792"/>
    <lineage>
        <taxon>Eukaryota</taxon>
        <taxon>Metazoa</taxon>
        <taxon>Chordata</taxon>
        <taxon>Craniata</taxon>
        <taxon>Vertebrata</taxon>
        <taxon>Euteleostomi</taxon>
        <taxon>Actinopterygii</taxon>
        <taxon>Neopterygii</taxon>
        <taxon>Teleostei</taxon>
        <taxon>Ostariophysi</taxon>
        <taxon>Siluriformes</taxon>
        <taxon>Bagridae</taxon>
        <taxon>Tachysurus</taxon>
    </lineage>
</organism>
<evidence type="ECO:0000313" key="2">
    <source>
        <dbReference type="EMBL" id="KAK2861017.1"/>
    </source>
</evidence>
<feature type="compositionally biased region" description="Polar residues" evidence="1">
    <location>
        <begin position="55"/>
        <end position="84"/>
    </location>
</feature>
<dbReference type="Proteomes" id="UP001187315">
    <property type="component" value="Unassembled WGS sequence"/>
</dbReference>
<reference evidence="2" key="1">
    <citation type="submission" date="2023-08" db="EMBL/GenBank/DDBJ databases">
        <title>Pelteobagrus vachellii genome.</title>
        <authorList>
            <person name="Liu H."/>
        </authorList>
    </citation>
    <scope>NUCLEOTIDE SEQUENCE</scope>
    <source>
        <strain evidence="2">PRFRI_2022a</strain>
        <tissue evidence="2">Muscle</tissue>
    </source>
</reference>
<proteinExistence type="predicted"/>
<keyword evidence="3" id="KW-1185">Reference proteome</keyword>
<accession>A0AA88T4U1</accession>
<evidence type="ECO:0000256" key="1">
    <source>
        <dbReference type="SAM" id="MobiDB-lite"/>
    </source>
</evidence>
<dbReference type="AlphaFoldDB" id="A0AA88T4U1"/>
<protein>
    <submittedName>
        <fullName evidence="2">Uncharacterized protein</fullName>
    </submittedName>
</protein>